<evidence type="ECO:0000256" key="1">
    <source>
        <dbReference type="SAM" id="MobiDB-lite"/>
    </source>
</evidence>
<dbReference type="EMBL" id="BSOY01000062">
    <property type="protein sequence ID" value="GLS02332.1"/>
    <property type="molecule type" value="Genomic_DNA"/>
</dbReference>
<evidence type="ECO:0000313" key="3">
    <source>
        <dbReference type="Proteomes" id="UP001156921"/>
    </source>
</evidence>
<dbReference type="Proteomes" id="UP001156921">
    <property type="component" value="Unassembled WGS sequence"/>
</dbReference>
<evidence type="ECO:0000313" key="2">
    <source>
        <dbReference type="EMBL" id="GLS02332.1"/>
    </source>
</evidence>
<feature type="compositionally biased region" description="Basic and acidic residues" evidence="1">
    <location>
        <begin position="50"/>
        <end position="66"/>
    </location>
</feature>
<accession>A0ABQ6BQ44</accession>
<organism evidence="2 3">
    <name type="scientific">Brevundimonas denitrificans</name>
    <dbReference type="NCBI Taxonomy" id="1443434"/>
    <lineage>
        <taxon>Bacteria</taxon>
        <taxon>Pseudomonadati</taxon>
        <taxon>Pseudomonadota</taxon>
        <taxon>Alphaproteobacteria</taxon>
        <taxon>Caulobacterales</taxon>
        <taxon>Caulobacteraceae</taxon>
        <taxon>Brevundimonas</taxon>
    </lineage>
</organism>
<name>A0ABQ6BQ44_9CAUL</name>
<keyword evidence="3" id="KW-1185">Reference proteome</keyword>
<reference evidence="3" key="1">
    <citation type="journal article" date="2019" name="Int. J. Syst. Evol. Microbiol.">
        <title>The Global Catalogue of Microorganisms (GCM) 10K type strain sequencing project: providing services to taxonomists for standard genome sequencing and annotation.</title>
        <authorList>
            <consortium name="The Broad Institute Genomics Platform"/>
            <consortium name="The Broad Institute Genome Sequencing Center for Infectious Disease"/>
            <person name="Wu L."/>
            <person name="Ma J."/>
        </authorList>
    </citation>
    <scope>NUCLEOTIDE SEQUENCE [LARGE SCALE GENOMIC DNA]</scope>
    <source>
        <strain evidence="3">NBRC 110107</strain>
    </source>
</reference>
<proteinExistence type="predicted"/>
<comment type="caution">
    <text evidence="2">The sequence shown here is derived from an EMBL/GenBank/DDBJ whole genome shotgun (WGS) entry which is preliminary data.</text>
</comment>
<sequence length="66" mass="6782">MCSSDLPADPGAAVFAAQMMGQTGQRRGLKGGPPVLDAARSAYLGTEHSGAAERRPQPGKARDTDV</sequence>
<gene>
    <name evidence="2" type="ORF">GCM10007859_23550</name>
</gene>
<dbReference type="RefSeq" id="WP_284223205.1">
    <property type="nucleotide sequence ID" value="NZ_BSOY01000062.1"/>
</dbReference>
<protein>
    <submittedName>
        <fullName evidence="2">Uncharacterized protein</fullName>
    </submittedName>
</protein>
<feature type="region of interest" description="Disordered" evidence="1">
    <location>
        <begin position="43"/>
        <end position="66"/>
    </location>
</feature>